<evidence type="ECO:0000313" key="2">
    <source>
        <dbReference type="Proteomes" id="UP001596317"/>
    </source>
</evidence>
<keyword evidence="2" id="KW-1185">Reference proteome</keyword>
<accession>A0ABW1ZLF8</accession>
<organism evidence="1 2">
    <name type="scientific">Deinococcus multiflagellatus</name>
    <dbReference type="NCBI Taxonomy" id="1656887"/>
    <lineage>
        <taxon>Bacteria</taxon>
        <taxon>Thermotogati</taxon>
        <taxon>Deinococcota</taxon>
        <taxon>Deinococci</taxon>
        <taxon>Deinococcales</taxon>
        <taxon>Deinococcaceae</taxon>
        <taxon>Deinococcus</taxon>
    </lineage>
</organism>
<dbReference type="Proteomes" id="UP001596317">
    <property type="component" value="Unassembled WGS sequence"/>
</dbReference>
<reference evidence="2" key="1">
    <citation type="journal article" date="2019" name="Int. J. Syst. Evol. Microbiol.">
        <title>The Global Catalogue of Microorganisms (GCM) 10K type strain sequencing project: providing services to taxonomists for standard genome sequencing and annotation.</title>
        <authorList>
            <consortium name="The Broad Institute Genomics Platform"/>
            <consortium name="The Broad Institute Genome Sequencing Center for Infectious Disease"/>
            <person name="Wu L."/>
            <person name="Ma J."/>
        </authorList>
    </citation>
    <scope>NUCLEOTIDE SEQUENCE [LARGE SCALE GENOMIC DNA]</scope>
    <source>
        <strain evidence="2">CCUG 63830</strain>
    </source>
</reference>
<gene>
    <name evidence="1" type="ORF">ACFP90_13350</name>
</gene>
<evidence type="ECO:0000313" key="1">
    <source>
        <dbReference type="EMBL" id="MFC6661217.1"/>
    </source>
</evidence>
<proteinExistence type="predicted"/>
<dbReference type="EMBL" id="JBHSWB010000001">
    <property type="protein sequence ID" value="MFC6661217.1"/>
    <property type="molecule type" value="Genomic_DNA"/>
</dbReference>
<dbReference type="RefSeq" id="WP_224607144.1">
    <property type="nucleotide sequence ID" value="NZ_JAIQXV010000005.1"/>
</dbReference>
<protein>
    <submittedName>
        <fullName evidence="1">Uncharacterized protein</fullName>
    </submittedName>
</protein>
<sequence length="164" mass="18894">MGPESDQTTACISVFQYLEPLDAFVPAPLYRAVAQDLGLVEWNAVVWIGRFFLLDNDFGEHWFDGADLPDELREVARGMGIDPDEVLILRPEVFQNGRDGPQHTDAARKRFWTDVLCSLCLSLDTLADEARLINEINRVRFPEDFRPDLEERLNHWRARLLAPR</sequence>
<comment type="caution">
    <text evidence="1">The sequence shown here is derived from an EMBL/GenBank/DDBJ whole genome shotgun (WGS) entry which is preliminary data.</text>
</comment>
<name>A0ABW1ZLF8_9DEIO</name>